<reference evidence="3" key="1">
    <citation type="submission" date="2023-11" db="EMBL/GenBank/DDBJ databases">
        <title>Genome assemblies of two species of porcelain crab, Petrolisthes cinctipes and Petrolisthes manimaculis (Anomura: Porcellanidae).</title>
        <authorList>
            <person name="Angst P."/>
        </authorList>
    </citation>
    <scope>NUCLEOTIDE SEQUENCE</scope>
    <source>
        <strain evidence="3">PB745_02</strain>
        <tissue evidence="3">Gill</tissue>
    </source>
</reference>
<dbReference type="AlphaFoldDB" id="A0AAE1TK05"/>
<proteinExistence type="predicted"/>
<evidence type="ECO:0000313" key="4">
    <source>
        <dbReference type="Proteomes" id="UP001292094"/>
    </source>
</evidence>
<name>A0AAE1TK05_9EUCA</name>
<organism evidence="3 4">
    <name type="scientific">Petrolisthes manimaculis</name>
    <dbReference type="NCBI Taxonomy" id="1843537"/>
    <lineage>
        <taxon>Eukaryota</taxon>
        <taxon>Metazoa</taxon>
        <taxon>Ecdysozoa</taxon>
        <taxon>Arthropoda</taxon>
        <taxon>Crustacea</taxon>
        <taxon>Multicrustacea</taxon>
        <taxon>Malacostraca</taxon>
        <taxon>Eumalacostraca</taxon>
        <taxon>Eucarida</taxon>
        <taxon>Decapoda</taxon>
        <taxon>Pleocyemata</taxon>
        <taxon>Anomura</taxon>
        <taxon>Galatheoidea</taxon>
        <taxon>Porcellanidae</taxon>
        <taxon>Petrolisthes</taxon>
    </lineage>
</organism>
<dbReference type="EMBL" id="JAWZYT010006550">
    <property type="protein sequence ID" value="KAK4287976.1"/>
    <property type="molecule type" value="Genomic_DNA"/>
</dbReference>
<evidence type="ECO:0000256" key="2">
    <source>
        <dbReference type="SAM" id="SignalP"/>
    </source>
</evidence>
<feature type="region of interest" description="Disordered" evidence="1">
    <location>
        <begin position="145"/>
        <end position="171"/>
    </location>
</feature>
<keyword evidence="2" id="KW-0732">Signal</keyword>
<feature type="region of interest" description="Disordered" evidence="1">
    <location>
        <begin position="98"/>
        <end position="120"/>
    </location>
</feature>
<comment type="caution">
    <text evidence="3">The sequence shown here is derived from an EMBL/GenBank/DDBJ whole genome shotgun (WGS) entry which is preliminary data.</text>
</comment>
<sequence>MRVCVVVMLVLVVGLVTAHPLLQSSRAKRNIDAADSVNGIERSKWQMVRETVQGVTHYVRVREEWVVVGEWNIDAADSVNGNGGPRGKRNIDAADFDNFASSGESQSSNSNSNGMRHDFKGEEVREKVQGVRRGWNIDAADSVNGIDGPNGKWNIDAADSVNGIDGPSGKW</sequence>
<gene>
    <name evidence="3" type="ORF">Pmani_038967</name>
</gene>
<protein>
    <submittedName>
        <fullName evidence="3">Uncharacterized protein</fullName>
    </submittedName>
</protein>
<evidence type="ECO:0000256" key="1">
    <source>
        <dbReference type="SAM" id="MobiDB-lite"/>
    </source>
</evidence>
<feature type="chain" id="PRO_5041986822" evidence="2">
    <location>
        <begin position="19"/>
        <end position="171"/>
    </location>
</feature>
<evidence type="ECO:0000313" key="3">
    <source>
        <dbReference type="EMBL" id="KAK4287976.1"/>
    </source>
</evidence>
<feature type="compositionally biased region" description="Low complexity" evidence="1">
    <location>
        <begin position="101"/>
        <end position="113"/>
    </location>
</feature>
<dbReference type="Proteomes" id="UP001292094">
    <property type="component" value="Unassembled WGS sequence"/>
</dbReference>
<feature type="signal peptide" evidence="2">
    <location>
        <begin position="1"/>
        <end position="18"/>
    </location>
</feature>
<keyword evidence="4" id="KW-1185">Reference proteome</keyword>
<accession>A0AAE1TK05</accession>